<dbReference type="GeneID" id="11637917"/>
<dbReference type="AlphaFoldDB" id="F0KLC3"/>
<dbReference type="RefSeq" id="WP_014208234.1">
    <property type="nucleotide sequence ID" value="NC_016603.1"/>
</dbReference>
<keyword evidence="2" id="KW-1185">Reference proteome</keyword>
<dbReference type="Gene3D" id="3.40.50.300">
    <property type="entry name" value="P-loop containing nucleotide triphosphate hydrolases"/>
    <property type="match status" value="1"/>
</dbReference>
<dbReference type="Proteomes" id="UP000007477">
    <property type="component" value="Chromosome"/>
</dbReference>
<evidence type="ECO:0000313" key="2">
    <source>
        <dbReference type="Proteomes" id="UP000007477"/>
    </source>
</evidence>
<reference evidence="1 2" key="2">
    <citation type="journal article" date="2011" name="J. Bacteriol.">
        <title>Genome sequence of Acinetobacter calcoaceticus PHEA-2, isolated from industry wastewater.</title>
        <authorList>
            <person name="Zhan Y."/>
            <person name="Yan Y."/>
            <person name="Zhang W."/>
            <person name="Yu H."/>
            <person name="Chen M."/>
            <person name="Lu W."/>
            <person name="Ping S."/>
            <person name="Peng Z."/>
            <person name="Yuan M."/>
            <person name="Zhou Z."/>
            <person name="Elmerich C."/>
            <person name="Lin M."/>
        </authorList>
    </citation>
    <scope>NUCLEOTIDE SEQUENCE [LARGE SCALE GENOMIC DNA]</scope>
    <source>
        <strain evidence="1 2">PHEA-2</strain>
    </source>
</reference>
<dbReference type="OrthoDB" id="9815944at2"/>
<dbReference type="HOGENOM" id="CLU_1253683_0_0_6"/>
<protein>
    <recommendedName>
        <fullName evidence="3">Rad50/SbcC-type AAA domain-containing protein</fullName>
    </recommendedName>
</protein>
<dbReference type="InterPro" id="IPR027417">
    <property type="entry name" value="P-loop_NTPase"/>
</dbReference>
<reference key="1">
    <citation type="submission" date="2010-08" db="EMBL/GenBank/DDBJ databases">
        <title>The genome sequence of a nonpathogenic wastewater-adapted bacterium Acinetobacter calcoaceticus PHEA-2 and comparative genomics insights into environmental adaptation.</title>
        <authorList>
            <person name="Zhan Y."/>
            <person name="Yan Y."/>
            <person name="Zhang W."/>
            <person name="Chen M."/>
            <person name="Ping S."/>
            <person name="Lu W."/>
            <person name="Lin M."/>
        </authorList>
    </citation>
    <scope>NUCLEOTIDE SEQUENCE</scope>
    <source>
        <strain>PHEA-2</strain>
    </source>
</reference>
<gene>
    <name evidence="1" type="ordered locus">BDGL_003254</name>
</gene>
<dbReference type="EMBL" id="CP002177">
    <property type="protein sequence ID" value="ADY83840.1"/>
    <property type="molecule type" value="Genomic_DNA"/>
</dbReference>
<dbReference type="GO" id="GO:0016887">
    <property type="term" value="F:ATP hydrolysis activity"/>
    <property type="evidence" value="ECO:0007669"/>
    <property type="project" value="InterPro"/>
</dbReference>
<accession>F0KLC3</accession>
<dbReference type="STRING" id="871585.BDGL_003254"/>
<dbReference type="KEGG" id="acc:BDGL_003254"/>
<proteinExistence type="predicted"/>
<dbReference type="SUPFAM" id="SSF52540">
    <property type="entry name" value="P-loop containing nucleoside triphosphate hydrolases"/>
    <property type="match status" value="1"/>
</dbReference>
<evidence type="ECO:0000313" key="1">
    <source>
        <dbReference type="EMBL" id="ADY83840.1"/>
    </source>
</evidence>
<dbReference type="eggNOG" id="COG3950">
    <property type="taxonomic scope" value="Bacteria"/>
</dbReference>
<sequence>MKLESVQFKHIALFHDLKIHFHYEKQPITLILGEQATGKSMLLKHTYHALTWLPARLKDLRSPGIVMPDQDITQSRLQSKIEVTIQVPSEIGHLPESTSAQQLDSSLCSWKLFKTLNASGIGVSQVETQQLDQTMTLYQQVIKKDPLQGLPLIAYFCLIKIYPALLKPFQPMTLAHCRLQLLHAFLNGYEKSAISKMRKPLTSYNGLSRNNQINKIKQNY</sequence>
<name>F0KLC3_ACIP2</name>
<organism evidence="1 2">
    <name type="scientific">Acinetobacter pittii (strain PHEA-2)</name>
    <dbReference type="NCBI Taxonomy" id="871585"/>
    <lineage>
        <taxon>Bacteria</taxon>
        <taxon>Pseudomonadati</taxon>
        <taxon>Pseudomonadota</taxon>
        <taxon>Gammaproteobacteria</taxon>
        <taxon>Moraxellales</taxon>
        <taxon>Moraxellaceae</taxon>
        <taxon>Acinetobacter</taxon>
        <taxon>Acinetobacter calcoaceticus/baumannii complex</taxon>
    </lineage>
</organism>
<dbReference type="RefSeq" id="YP_004997522.1">
    <property type="nucleotide sequence ID" value="NC_016603.1"/>
</dbReference>
<dbReference type="GO" id="GO:0006302">
    <property type="term" value="P:double-strand break repair"/>
    <property type="evidence" value="ECO:0007669"/>
    <property type="project" value="InterPro"/>
</dbReference>
<evidence type="ECO:0008006" key="3">
    <source>
        <dbReference type="Google" id="ProtNLM"/>
    </source>
</evidence>
<dbReference type="PATRIC" id="fig|871585.3.peg.3249"/>